<protein>
    <submittedName>
        <fullName evidence="1">Uncharacterized protein</fullName>
    </submittedName>
</protein>
<evidence type="ECO:0000313" key="1">
    <source>
        <dbReference type="EMBL" id="KAG5608504.1"/>
    </source>
</evidence>
<evidence type="ECO:0000313" key="2">
    <source>
        <dbReference type="Proteomes" id="UP000824120"/>
    </source>
</evidence>
<dbReference type="AlphaFoldDB" id="A0A9J5Z9B3"/>
<organism evidence="1 2">
    <name type="scientific">Solanum commersonii</name>
    <name type="common">Commerson's wild potato</name>
    <name type="synonym">Commerson's nightshade</name>
    <dbReference type="NCBI Taxonomy" id="4109"/>
    <lineage>
        <taxon>Eukaryota</taxon>
        <taxon>Viridiplantae</taxon>
        <taxon>Streptophyta</taxon>
        <taxon>Embryophyta</taxon>
        <taxon>Tracheophyta</taxon>
        <taxon>Spermatophyta</taxon>
        <taxon>Magnoliopsida</taxon>
        <taxon>eudicotyledons</taxon>
        <taxon>Gunneridae</taxon>
        <taxon>Pentapetalae</taxon>
        <taxon>asterids</taxon>
        <taxon>lamiids</taxon>
        <taxon>Solanales</taxon>
        <taxon>Solanaceae</taxon>
        <taxon>Solanoideae</taxon>
        <taxon>Solaneae</taxon>
        <taxon>Solanum</taxon>
    </lineage>
</organism>
<accession>A0A9J5Z9B3</accession>
<gene>
    <name evidence="1" type="ORF">H5410_019785</name>
</gene>
<comment type="caution">
    <text evidence="1">The sequence shown here is derived from an EMBL/GenBank/DDBJ whole genome shotgun (WGS) entry which is preliminary data.</text>
</comment>
<proteinExistence type="predicted"/>
<dbReference type="EMBL" id="JACXVP010000004">
    <property type="protein sequence ID" value="KAG5608504.1"/>
    <property type="molecule type" value="Genomic_DNA"/>
</dbReference>
<name>A0A9J5Z9B3_SOLCO</name>
<keyword evidence="2" id="KW-1185">Reference proteome</keyword>
<dbReference type="Proteomes" id="UP000824120">
    <property type="component" value="Chromosome 4"/>
</dbReference>
<sequence>MSFNPRSSSVEMEVNGFLHSVIIGGLINKALAWEDEKQKCFCTMGVSSFAAVLPWKWDESQLPSSGSQ</sequence>
<reference evidence="1 2" key="1">
    <citation type="submission" date="2020-09" db="EMBL/GenBank/DDBJ databases">
        <title>De no assembly of potato wild relative species, Solanum commersonii.</title>
        <authorList>
            <person name="Cho K."/>
        </authorList>
    </citation>
    <scope>NUCLEOTIDE SEQUENCE [LARGE SCALE GENOMIC DNA]</scope>
    <source>
        <strain evidence="1">LZ3.2</strain>
        <tissue evidence="1">Leaf</tissue>
    </source>
</reference>